<dbReference type="Gene3D" id="3.40.50.300">
    <property type="entry name" value="P-loop containing nucleotide triphosphate hydrolases"/>
    <property type="match status" value="1"/>
</dbReference>
<dbReference type="EMBL" id="ABCK01000042">
    <property type="protein sequence ID" value="EDM24921.1"/>
    <property type="molecule type" value="Genomic_DNA"/>
</dbReference>
<dbReference type="InterPro" id="IPR017871">
    <property type="entry name" value="ABC_transporter-like_CS"/>
</dbReference>
<dbReference type="SMART" id="SM00382">
    <property type="entry name" value="AAA"/>
    <property type="match status" value="1"/>
</dbReference>
<dbReference type="OrthoDB" id="9772862at2"/>
<evidence type="ECO:0000256" key="3">
    <source>
        <dbReference type="ARBA" id="ARBA00022840"/>
    </source>
</evidence>
<reference evidence="5 6" key="1">
    <citation type="journal article" date="2010" name="J. Bacteriol.">
        <title>Genome sequence of Lentisphaera araneosa HTCC2155T, the type species of the order Lentisphaerales in the phylum Lentisphaerae.</title>
        <authorList>
            <person name="Thrash J.C."/>
            <person name="Cho J.C."/>
            <person name="Vergin K.L."/>
            <person name="Morris R.M."/>
            <person name="Giovannoni S.J."/>
        </authorList>
    </citation>
    <scope>NUCLEOTIDE SEQUENCE [LARGE SCALE GENOMIC DNA]</scope>
    <source>
        <strain evidence="5 6">HTCC2155</strain>
    </source>
</reference>
<protein>
    <submittedName>
        <fullName evidence="5">ABC-type transport system, ATPase component</fullName>
    </submittedName>
</protein>
<dbReference type="PROSITE" id="PS00211">
    <property type="entry name" value="ABC_TRANSPORTER_1"/>
    <property type="match status" value="1"/>
</dbReference>
<sequence>MEAVIKVDKLKMGYGDRVIMECLDFEIKQGEIFIILGGSGCGKSTLLKHMIGLYKPMAGDITIKGKNIVKADAEKKRDIMKEFGVMYQSGALFGSMTLEENITMILEEVTDMSPQERHERAMEKLALVELDEFNTFYPAEISGGMKKRAAIARAMALNPDILFFDEPSAGLDPISAANLDALILKLREEFKTTIVIVTHELESIFSIADRIIMLDKETKRIIEDGDPRKLKNESKNEWVRDFLNRRESVQT</sequence>
<keyword evidence="1" id="KW-0813">Transport</keyword>
<evidence type="ECO:0000256" key="2">
    <source>
        <dbReference type="ARBA" id="ARBA00022741"/>
    </source>
</evidence>
<dbReference type="Pfam" id="PF00005">
    <property type="entry name" value="ABC_tran"/>
    <property type="match status" value="1"/>
</dbReference>
<dbReference type="GO" id="GO:0016887">
    <property type="term" value="F:ATP hydrolysis activity"/>
    <property type="evidence" value="ECO:0007669"/>
    <property type="project" value="InterPro"/>
</dbReference>
<dbReference type="PANTHER" id="PTHR43023:SF3">
    <property type="entry name" value="PROTEIN TRIGALACTOSYLDIACYLGLYCEROL 3, CHLOROPLASTIC"/>
    <property type="match status" value="1"/>
</dbReference>
<dbReference type="STRING" id="313628.LNTAR_04031"/>
<evidence type="ECO:0000256" key="1">
    <source>
        <dbReference type="ARBA" id="ARBA00022448"/>
    </source>
</evidence>
<dbReference type="InterPro" id="IPR003439">
    <property type="entry name" value="ABC_transporter-like_ATP-bd"/>
</dbReference>
<dbReference type="InterPro" id="IPR027417">
    <property type="entry name" value="P-loop_NTPase"/>
</dbReference>
<dbReference type="SUPFAM" id="SSF52540">
    <property type="entry name" value="P-loop containing nucleoside triphosphate hydrolases"/>
    <property type="match status" value="1"/>
</dbReference>
<name>A6DTV2_9BACT</name>
<feature type="domain" description="ABC transporter" evidence="4">
    <location>
        <begin position="5"/>
        <end position="243"/>
    </location>
</feature>
<keyword evidence="6" id="KW-1185">Reference proteome</keyword>
<dbReference type="AlphaFoldDB" id="A6DTV2"/>
<evidence type="ECO:0000259" key="4">
    <source>
        <dbReference type="PROSITE" id="PS50893"/>
    </source>
</evidence>
<proteinExistence type="predicted"/>
<keyword evidence="2" id="KW-0547">Nucleotide-binding</keyword>
<dbReference type="InterPro" id="IPR003593">
    <property type="entry name" value="AAA+_ATPase"/>
</dbReference>
<dbReference type="PANTHER" id="PTHR43023">
    <property type="entry name" value="PROTEIN TRIGALACTOSYLDIACYLGLYCEROL 3, CHLOROPLASTIC"/>
    <property type="match status" value="1"/>
</dbReference>
<dbReference type="eggNOG" id="COG1127">
    <property type="taxonomic scope" value="Bacteria"/>
</dbReference>
<gene>
    <name evidence="5" type="ORF">LNTAR_04031</name>
</gene>
<dbReference type="Proteomes" id="UP000004947">
    <property type="component" value="Unassembled WGS sequence"/>
</dbReference>
<evidence type="ECO:0000313" key="6">
    <source>
        <dbReference type="Proteomes" id="UP000004947"/>
    </source>
</evidence>
<dbReference type="RefSeq" id="WP_007281244.1">
    <property type="nucleotide sequence ID" value="NZ_ABCK01000042.1"/>
</dbReference>
<evidence type="ECO:0000313" key="5">
    <source>
        <dbReference type="EMBL" id="EDM24921.1"/>
    </source>
</evidence>
<keyword evidence="3" id="KW-0067">ATP-binding</keyword>
<accession>A6DTV2</accession>
<organism evidence="5 6">
    <name type="scientific">Lentisphaera araneosa HTCC2155</name>
    <dbReference type="NCBI Taxonomy" id="313628"/>
    <lineage>
        <taxon>Bacteria</taxon>
        <taxon>Pseudomonadati</taxon>
        <taxon>Lentisphaerota</taxon>
        <taxon>Lentisphaeria</taxon>
        <taxon>Lentisphaerales</taxon>
        <taxon>Lentisphaeraceae</taxon>
        <taxon>Lentisphaera</taxon>
    </lineage>
</organism>
<dbReference type="GO" id="GO:0005524">
    <property type="term" value="F:ATP binding"/>
    <property type="evidence" value="ECO:0007669"/>
    <property type="project" value="UniProtKB-KW"/>
</dbReference>
<dbReference type="PROSITE" id="PS50893">
    <property type="entry name" value="ABC_TRANSPORTER_2"/>
    <property type="match status" value="1"/>
</dbReference>
<comment type="caution">
    <text evidence="5">The sequence shown here is derived from an EMBL/GenBank/DDBJ whole genome shotgun (WGS) entry which is preliminary data.</text>
</comment>